<evidence type="ECO:0000313" key="10">
    <source>
        <dbReference type="Proteomes" id="UP000677853"/>
    </source>
</evidence>
<keyword evidence="2 6" id="KW-0812">Transmembrane</keyword>
<feature type="domain" description="ABC transmembrane type-1" evidence="8">
    <location>
        <begin position="592"/>
        <end position="797"/>
    </location>
</feature>
<dbReference type="Gene3D" id="1.10.3720.10">
    <property type="entry name" value="MetI-like"/>
    <property type="match status" value="1"/>
</dbReference>
<dbReference type="InterPro" id="IPR001638">
    <property type="entry name" value="Solute-binding_3/MltF_N"/>
</dbReference>
<proteinExistence type="inferred from homology"/>
<dbReference type="Proteomes" id="UP000677853">
    <property type="component" value="Unassembled WGS sequence"/>
</dbReference>
<keyword evidence="3" id="KW-0029">Amino-acid transport</keyword>
<feature type="transmembrane region" description="Helical" evidence="6">
    <location>
        <begin position="775"/>
        <end position="796"/>
    </location>
</feature>
<dbReference type="CDD" id="cd06261">
    <property type="entry name" value="TM_PBP2"/>
    <property type="match status" value="1"/>
</dbReference>
<dbReference type="Pfam" id="PF00528">
    <property type="entry name" value="BPD_transp_1"/>
    <property type="match status" value="1"/>
</dbReference>
<dbReference type="Pfam" id="PF00497">
    <property type="entry name" value="SBP_bac_3"/>
    <property type="match status" value="1"/>
</dbReference>
<keyword evidence="7" id="KW-0175">Coiled coil</keyword>
<feature type="transmembrane region" description="Helical" evidence="6">
    <location>
        <begin position="743"/>
        <end position="763"/>
    </location>
</feature>
<evidence type="ECO:0000256" key="7">
    <source>
        <dbReference type="SAM" id="Coils"/>
    </source>
</evidence>
<evidence type="ECO:0000256" key="6">
    <source>
        <dbReference type="RuleBase" id="RU363032"/>
    </source>
</evidence>
<dbReference type="InterPro" id="IPR043429">
    <property type="entry name" value="ArtM/GltK/GlnP/TcyL/YhdX-like"/>
</dbReference>
<feature type="coiled-coil region" evidence="7">
    <location>
        <begin position="483"/>
        <end position="520"/>
    </location>
</feature>
<evidence type="ECO:0000256" key="1">
    <source>
        <dbReference type="ARBA" id="ARBA00004141"/>
    </source>
</evidence>
<organism evidence="9 10">
    <name type="scientific">Hydrangea phyllody phytoplasma</name>
    <dbReference type="NCBI Taxonomy" id="238673"/>
    <lineage>
        <taxon>Bacteria</taxon>
        <taxon>Bacillati</taxon>
        <taxon>Mycoplasmatota</taxon>
        <taxon>Mollicutes</taxon>
        <taxon>Acholeplasmatales</taxon>
        <taxon>Acholeplasmataceae</taxon>
        <taxon>Candidatus Phytoplasma</taxon>
        <taxon>16SrI (Aster yellows group)</taxon>
    </lineage>
</organism>
<comment type="similarity">
    <text evidence="6">Belongs to the binding-protein-dependent transport system permease family.</text>
</comment>
<feature type="transmembrane region" description="Helical" evidence="6">
    <location>
        <begin position="592"/>
        <end position="616"/>
    </location>
</feature>
<feature type="transmembrane region" description="Helical" evidence="6">
    <location>
        <begin position="643"/>
        <end position="667"/>
    </location>
</feature>
<name>A0ABQ1EJB8_9MOLU</name>
<dbReference type="SMART" id="SM00062">
    <property type="entry name" value="PBPb"/>
    <property type="match status" value="1"/>
</dbReference>
<accession>A0ABQ1EJB8</accession>
<dbReference type="PANTHER" id="PTHR30614">
    <property type="entry name" value="MEMBRANE COMPONENT OF AMINO ACID ABC TRANSPORTER"/>
    <property type="match status" value="1"/>
</dbReference>
<comment type="caution">
    <text evidence="9">The sequence shown here is derived from an EMBL/GenBank/DDBJ whole genome shotgun (WGS) entry which is preliminary data.</text>
</comment>
<reference evidence="9 10" key="1">
    <citation type="journal article" date="2021" name="J. Gen. Plant Pathol.">
        <title>Enrichment of phytoplasma genome DNA through a methyl-CpG binding domain-mediated method for efficient genome sequencing.</title>
        <authorList>
            <person name="Nijo T."/>
            <person name="Iwabuchi N."/>
            <person name="Tokuda R."/>
            <person name="Suzuki T."/>
            <person name="Matsumoto O."/>
            <person name="Miyazaki A."/>
            <person name="Maejima K."/>
            <person name="Oshima K."/>
            <person name="Namba S."/>
            <person name="Yamaji Y."/>
        </authorList>
    </citation>
    <scope>NUCLEOTIDE SEQUENCE [LARGE SCALE GENOMIC DNA]</scope>
    <source>
        <strain evidence="9 10">HP</strain>
    </source>
</reference>
<dbReference type="Gene3D" id="3.40.190.10">
    <property type="entry name" value="Periplasmic binding protein-like II"/>
    <property type="match status" value="2"/>
</dbReference>
<dbReference type="PROSITE" id="PS50928">
    <property type="entry name" value="ABC_TM1"/>
    <property type="match status" value="1"/>
</dbReference>
<keyword evidence="10" id="KW-1185">Reference proteome</keyword>
<comment type="subcellular location">
    <subcellularLocation>
        <location evidence="6">Cell membrane</location>
        <topology evidence="6">Multi-pass membrane protein</topology>
    </subcellularLocation>
    <subcellularLocation>
        <location evidence="1">Membrane</location>
        <topology evidence="1">Multi-pass membrane protein</topology>
    </subcellularLocation>
</comment>
<evidence type="ECO:0000313" key="9">
    <source>
        <dbReference type="EMBL" id="GFZ75213.1"/>
    </source>
</evidence>
<evidence type="ECO:0000256" key="3">
    <source>
        <dbReference type="ARBA" id="ARBA00022970"/>
    </source>
</evidence>
<keyword evidence="4 6" id="KW-1133">Transmembrane helix</keyword>
<feature type="transmembrane region" description="Helical" evidence="6">
    <location>
        <begin position="679"/>
        <end position="698"/>
    </location>
</feature>
<dbReference type="EMBL" id="BMZZ01000002">
    <property type="protein sequence ID" value="GFZ75213.1"/>
    <property type="molecule type" value="Genomic_DNA"/>
</dbReference>
<evidence type="ECO:0000256" key="2">
    <source>
        <dbReference type="ARBA" id="ARBA00022692"/>
    </source>
</evidence>
<sequence>MFSETKQEGDVLRASTFSGMSPICLQSEKASVQNSVVSTGGERLTGFEVLLLKKIAEEMGKSLDLRLNTFAGLVGDIEYKNSDVAAACFSITLERRDKIDFSVVYNVPMNALIVRKDNPDFLEFEAGSKVQDKDLFAHLEKLADKAAKEGKTKKFNFIAMATSTTDKELFKKGNMKAQLSPKYRDDLINYATGSDNAAPNLQAVRENKEQGKEVIYVIDDVIARGNVEGDKDLKYISLQTDNPLLLSSPEGIGIAVHKGDKEMLKAVNNALVKIFDLDVKKKEVEKEEDNGTKTFKVEDKIYDLKKILETLRKLKLRLAPQRTNDQENRYKDLKGKNTRKPEEEKEFEVLFKVWSWFSLNNTLQKDTAKQRLQNLPNELKQLEKVVYTLTECLKGSKERQIFKNNYDELKVKKSYKFSSTSEEKIKNQERTLDEEQQYQFLKKYLFAFFDETKEAKTRRVLNAKKQELEASQKEKETLGKCLDENDKGKLEEVQKRYEELNTKNKRNAAEEQEFVELNKTTRAQTATENDSSDVQKYEYLTSKKEAIKNKIDEILKVVFDETVYNEKGFLQKGDDSLWGKIKYHLPTYTKPFYTSLLLTVDGVVFGFLLSLVLLAVKNKSTLSRTNNVFVKGVKQVGSKFVDFYVWLLNGVPIAAQGLLVWFARHLWWPSIFPTMHQTHAALVVIVLNSAANIAVVLMQTLKFVDKGQVEAAQSLGLNKKQTFYYVTFPQALKKSVPLVAAQFVTNIKACTFFGLIALIDMSFVTNDAMNVTGDLVAPFVILSVVYLVLIQFINMLSKYLEKKLNPALKTVVSA</sequence>
<keyword evidence="6" id="KW-0813">Transport</keyword>
<dbReference type="SUPFAM" id="SSF53850">
    <property type="entry name" value="Periplasmic binding protein-like II"/>
    <property type="match status" value="1"/>
</dbReference>
<evidence type="ECO:0000256" key="4">
    <source>
        <dbReference type="ARBA" id="ARBA00022989"/>
    </source>
</evidence>
<evidence type="ECO:0000259" key="8">
    <source>
        <dbReference type="PROSITE" id="PS50928"/>
    </source>
</evidence>
<dbReference type="PANTHER" id="PTHR30614:SF0">
    <property type="entry name" value="L-CYSTINE TRANSPORT SYSTEM PERMEASE PROTEIN TCYL"/>
    <property type="match status" value="1"/>
</dbReference>
<dbReference type="SUPFAM" id="SSF161098">
    <property type="entry name" value="MetI-like"/>
    <property type="match status" value="1"/>
</dbReference>
<gene>
    <name evidence="9" type="ORF">HPP_1710</name>
</gene>
<evidence type="ECO:0000256" key="5">
    <source>
        <dbReference type="ARBA" id="ARBA00023136"/>
    </source>
</evidence>
<dbReference type="InterPro" id="IPR000515">
    <property type="entry name" value="MetI-like"/>
</dbReference>
<protein>
    <recommendedName>
        <fullName evidence="8">ABC transmembrane type-1 domain-containing protein</fullName>
    </recommendedName>
</protein>
<dbReference type="InterPro" id="IPR035906">
    <property type="entry name" value="MetI-like_sf"/>
</dbReference>
<keyword evidence="5 6" id="KW-0472">Membrane</keyword>